<name>A0A6G8AVP1_9ENTE</name>
<sequence length="345" mass="39470">MYQQTKAFMQKIVNEEQIPGITFAFIEGDSLEKNQIGVKQTYPNIEPLEKETLYDMASLTKMICTNTVILKLLETKTIEIEQPLNVYLPDFLDEKVTIKELLTHTSGINPFIPNRNELEKEELRAAILRLTSDESRGKVVKYTDTGTILLGFLIEKVYGKSVQEVFMEEVLIPLDMTQSRFKNFPKEKAAPTEKRSDRGLVQGDVHDPKAFVLGENCGSAGLFSTLDDTIAFSKMMLSRGKHNQKTFLKSESIDLLLNNYTENCERPRSLGWDLIPYEERFLLYHTGYTGTFIILDIQTQGAFIFLSNRVHPIDKREEYLAIRDELVAIYLAEKINVNLGRDCTC</sequence>
<dbReference type="Pfam" id="PF00144">
    <property type="entry name" value="Beta-lactamase"/>
    <property type="match status" value="1"/>
</dbReference>
<dbReference type="GO" id="GO:0016787">
    <property type="term" value="F:hydrolase activity"/>
    <property type="evidence" value="ECO:0007669"/>
    <property type="project" value="UniProtKB-KW"/>
</dbReference>
<reference evidence="3 4" key="1">
    <citation type="submission" date="2020-03" db="EMBL/GenBank/DDBJ databases">
        <title>Vagococcus sp. nov., isolated from beetles.</title>
        <authorList>
            <person name="Hyun D.-W."/>
            <person name="Bae J.-W."/>
        </authorList>
    </citation>
    <scope>NUCLEOTIDE SEQUENCE [LARGE SCALE GENOMIC DNA]</scope>
    <source>
        <strain evidence="3 4">HDW17B</strain>
    </source>
</reference>
<keyword evidence="4" id="KW-1185">Reference proteome</keyword>
<accession>A0A6G8AVP1</accession>
<evidence type="ECO:0000313" key="3">
    <source>
        <dbReference type="EMBL" id="QIL49005.1"/>
    </source>
</evidence>
<feature type="domain" description="Beta-lactamase-related" evidence="2">
    <location>
        <begin position="7"/>
        <end position="318"/>
    </location>
</feature>
<evidence type="ECO:0000313" key="4">
    <source>
        <dbReference type="Proteomes" id="UP000501747"/>
    </source>
</evidence>
<proteinExistence type="predicted"/>
<dbReference type="AlphaFoldDB" id="A0A6G8AVP1"/>
<protein>
    <submittedName>
        <fullName evidence="3">Serine hydrolase</fullName>
    </submittedName>
</protein>
<dbReference type="KEGG" id="vhy:G7082_11045"/>
<evidence type="ECO:0000259" key="2">
    <source>
        <dbReference type="Pfam" id="PF00144"/>
    </source>
</evidence>
<dbReference type="RefSeq" id="WP_166035134.1">
    <property type="nucleotide sequence ID" value="NZ_CP049887.1"/>
</dbReference>
<dbReference type="InterPro" id="IPR001466">
    <property type="entry name" value="Beta-lactam-related"/>
</dbReference>
<keyword evidence="1 3" id="KW-0378">Hydrolase</keyword>
<dbReference type="InterPro" id="IPR050789">
    <property type="entry name" value="Diverse_Enzym_Activities"/>
</dbReference>
<gene>
    <name evidence="3" type="ORF">G7082_11045</name>
</gene>
<dbReference type="InterPro" id="IPR012338">
    <property type="entry name" value="Beta-lactam/transpept-like"/>
</dbReference>
<dbReference type="PANTHER" id="PTHR43283:SF11">
    <property type="entry name" value="BETA-LACTAMASE-RELATED DOMAIN-CONTAINING PROTEIN"/>
    <property type="match status" value="1"/>
</dbReference>
<dbReference type="EMBL" id="CP049887">
    <property type="protein sequence ID" value="QIL49005.1"/>
    <property type="molecule type" value="Genomic_DNA"/>
</dbReference>
<dbReference type="Proteomes" id="UP000501747">
    <property type="component" value="Chromosome"/>
</dbReference>
<dbReference type="PANTHER" id="PTHR43283">
    <property type="entry name" value="BETA-LACTAMASE-RELATED"/>
    <property type="match status" value="1"/>
</dbReference>
<dbReference type="Gene3D" id="3.40.710.10">
    <property type="entry name" value="DD-peptidase/beta-lactamase superfamily"/>
    <property type="match status" value="1"/>
</dbReference>
<dbReference type="SUPFAM" id="SSF56601">
    <property type="entry name" value="beta-lactamase/transpeptidase-like"/>
    <property type="match status" value="1"/>
</dbReference>
<organism evidence="3 4">
    <name type="scientific">Vagococcus hydrophili</name>
    <dbReference type="NCBI Taxonomy" id="2714947"/>
    <lineage>
        <taxon>Bacteria</taxon>
        <taxon>Bacillati</taxon>
        <taxon>Bacillota</taxon>
        <taxon>Bacilli</taxon>
        <taxon>Lactobacillales</taxon>
        <taxon>Enterococcaceae</taxon>
        <taxon>Vagococcus</taxon>
    </lineage>
</organism>
<evidence type="ECO:0000256" key="1">
    <source>
        <dbReference type="ARBA" id="ARBA00022801"/>
    </source>
</evidence>